<reference evidence="5 6" key="1">
    <citation type="journal article" date="2023" name="G3 (Bethesda)">
        <title>A chromosome-level genome assembly of Zasmidium syzygii isolated from banana leaves.</title>
        <authorList>
            <person name="van Westerhoven A.C."/>
            <person name="Mehrabi R."/>
            <person name="Talebi R."/>
            <person name="Steentjes M.B.F."/>
            <person name="Corcolon B."/>
            <person name="Chong P.A."/>
            <person name="Kema G.H.J."/>
            <person name="Seidl M.F."/>
        </authorList>
    </citation>
    <scope>NUCLEOTIDE SEQUENCE [LARGE SCALE GENOMIC DNA]</scope>
    <source>
        <strain evidence="5 6">P124</strain>
    </source>
</reference>
<dbReference type="PROSITE" id="PS51683">
    <property type="entry name" value="SAM_OMT_II"/>
    <property type="match status" value="1"/>
</dbReference>
<evidence type="ECO:0000313" key="6">
    <source>
        <dbReference type="Proteomes" id="UP001305779"/>
    </source>
</evidence>
<proteinExistence type="predicted"/>
<dbReference type="InterPro" id="IPR001077">
    <property type="entry name" value="COMT_C"/>
</dbReference>
<dbReference type="Gene3D" id="3.40.50.150">
    <property type="entry name" value="Vaccinia Virus protein VP39"/>
    <property type="match status" value="1"/>
</dbReference>
<keyword evidence="2" id="KW-0808">Transferase</keyword>
<feature type="domain" description="O-methyltransferase C-terminal" evidence="4">
    <location>
        <begin position="134"/>
        <end position="339"/>
    </location>
</feature>
<gene>
    <name evidence="5" type="ORF">PRZ48_009267</name>
</gene>
<evidence type="ECO:0000256" key="2">
    <source>
        <dbReference type="ARBA" id="ARBA00022679"/>
    </source>
</evidence>
<dbReference type="PANTHER" id="PTHR43712:SF1">
    <property type="entry name" value="HYPOTHETICAL O-METHYLTRANSFERASE (EUROFUNG)-RELATED"/>
    <property type="match status" value="1"/>
</dbReference>
<evidence type="ECO:0000256" key="3">
    <source>
        <dbReference type="ARBA" id="ARBA00022691"/>
    </source>
</evidence>
<evidence type="ECO:0000259" key="4">
    <source>
        <dbReference type="Pfam" id="PF00891"/>
    </source>
</evidence>
<dbReference type="Proteomes" id="UP001305779">
    <property type="component" value="Unassembled WGS sequence"/>
</dbReference>
<dbReference type="EMBL" id="JAXOVC010000007">
    <property type="protein sequence ID" value="KAK4498757.1"/>
    <property type="molecule type" value="Genomic_DNA"/>
</dbReference>
<sequence>MTVTAAALRALAEHPPTDATARRELYSAAQALMFAVEGPMDTEFRMFFVMQAQAWAAARTTSDLNIFETLAANPDKAWKVDDLGEVSGAEPALLPASPSFKLGLKAHEGGKTLLSLPGFLAESGYRTPVDPSKSLFAKVHGMSIFEKLEQDPQRAALMFEFMAEHRKKLPTWMNGSISTKDFQLSDDDQTAGRVMMVDVGGGAGHQCHAFRVAFPQLKGKMVVQDLAVMVDMIDKRQASAIELEPMAHDFFTTQPIKHAKVYHLRNVLHDWADESAFKILEQLRPAMAPDSAVVIDEIVIPPTGANHKLLDYDLTMMSSASALERTEKQWRALIERSGMKLRDIWIYDVDMQWALIVAVPN</sequence>
<dbReference type="Pfam" id="PF00891">
    <property type="entry name" value="Methyltransf_2"/>
    <property type="match status" value="1"/>
</dbReference>
<comment type="caution">
    <text evidence="5">The sequence shown here is derived from an EMBL/GenBank/DDBJ whole genome shotgun (WGS) entry which is preliminary data.</text>
</comment>
<dbReference type="PANTHER" id="PTHR43712">
    <property type="entry name" value="PUTATIVE (AFU_ORTHOLOGUE AFUA_4G14580)-RELATED"/>
    <property type="match status" value="1"/>
</dbReference>
<evidence type="ECO:0000256" key="1">
    <source>
        <dbReference type="ARBA" id="ARBA00022603"/>
    </source>
</evidence>
<evidence type="ECO:0000313" key="5">
    <source>
        <dbReference type="EMBL" id="KAK4498757.1"/>
    </source>
</evidence>
<keyword evidence="3" id="KW-0949">S-adenosyl-L-methionine</keyword>
<keyword evidence="1" id="KW-0489">Methyltransferase</keyword>
<dbReference type="InterPro" id="IPR016461">
    <property type="entry name" value="COMT-like"/>
</dbReference>
<name>A0ABR0EB88_ZASCE</name>
<protein>
    <recommendedName>
        <fullName evidence="4">O-methyltransferase C-terminal domain-containing protein</fullName>
    </recommendedName>
</protein>
<dbReference type="SUPFAM" id="SSF53335">
    <property type="entry name" value="S-adenosyl-L-methionine-dependent methyltransferases"/>
    <property type="match status" value="1"/>
</dbReference>
<dbReference type="InterPro" id="IPR029063">
    <property type="entry name" value="SAM-dependent_MTases_sf"/>
</dbReference>
<keyword evidence="6" id="KW-1185">Reference proteome</keyword>
<organism evidence="5 6">
    <name type="scientific">Zasmidium cellare</name>
    <name type="common">Wine cellar mold</name>
    <name type="synonym">Racodium cellare</name>
    <dbReference type="NCBI Taxonomy" id="395010"/>
    <lineage>
        <taxon>Eukaryota</taxon>
        <taxon>Fungi</taxon>
        <taxon>Dikarya</taxon>
        <taxon>Ascomycota</taxon>
        <taxon>Pezizomycotina</taxon>
        <taxon>Dothideomycetes</taxon>
        <taxon>Dothideomycetidae</taxon>
        <taxon>Mycosphaerellales</taxon>
        <taxon>Mycosphaerellaceae</taxon>
        <taxon>Zasmidium</taxon>
    </lineage>
</organism>
<accession>A0ABR0EB88</accession>